<comment type="caution">
    <text evidence="1">The sequence shown here is derived from an EMBL/GenBank/DDBJ whole genome shotgun (WGS) entry which is preliminary data.</text>
</comment>
<proteinExistence type="predicted"/>
<keyword evidence="2" id="KW-1185">Reference proteome</keyword>
<sequence>FRVMENVPVEQFAKLHSLTALSTHTKQRNVELGYLISKLPVPEQKLDMIGDTQAKSLIFVENSIRHATVSFLNSLEDKCELPMNYEVFTKSFNDKLESEKSRLNGAESRVGNLRNTCLVKWSVLFNTVEDDLQIQSEVLDNKKQHCEAPSA</sequence>
<reference evidence="2" key="1">
    <citation type="submission" date="2022-10" db="EMBL/GenBank/DDBJ databases">
        <title>Genome assembly of Pristionchus species.</title>
        <authorList>
            <person name="Yoshida K."/>
            <person name="Sommer R.J."/>
        </authorList>
    </citation>
    <scope>NUCLEOTIDE SEQUENCE [LARGE SCALE GENOMIC DNA]</scope>
    <source>
        <strain evidence="2">RS5460</strain>
    </source>
</reference>
<feature type="non-terminal residue" evidence="1">
    <location>
        <position position="1"/>
    </location>
</feature>
<protein>
    <submittedName>
        <fullName evidence="1">Uncharacterized protein</fullName>
    </submittedName>
</protein>
<gene>
    <name evidence="1" type="ORF">PMAYCL1PPCAC_29666</name>
</gene>
<dbReference type="EMBL" id="BTRK01000006">
    <property type="protein sequence ID" value="GMR59471.1"/>
    <property type="molecule type" value="Genomic_DNA"/>
</dbReference>
<name>A0AAN5DAJ8_9BILA</name>
<organism evidence="1 2">
    <name type="scientific">Pristionchus mayeri</name>
    <dbReference type="NCBI Taxonomy" id="1317129"/>
    <lineage>
        <taxon>Eukaryota</taxon>
        <taxon>Metazoa</taxon>
        <taxon>Ecdysozoa</taxon>
        <taxon>Nematoda</taxon>
        <taxon>Chromadorea</taxon>
        <taxon>Rhabditida</taxon>
        <taxon>Rhabditina</taxon>
        <taxon>Diplogasteromorpha</taxon>
        <taxon>Diplogasteroidea</taxon>
        <taxon>Neodiplogasteridae</taxon>
        <taxon>Pristionchus</taxon>
    </lineage>
</organism>
<evidence type="ECO:0000313" key="2">
    <source>
        <dbReference type="Proteomes" id="UP001328107"/>
    </source>
</evidence>
<accession>A0AAN5DAJ8</accession>
<dbReference type="Proteomes" id="UP001328107">
    <property type="component" value="Unassembled WGS sequence"/>
</dbReference>
<evidence type="ECO:0000313" key="1">
    <source>
        <dbReference type="EMBL" id="GMR59471.1"/>
    </source>
</evidence>
<dbReference type="AlphaFoldDB" id="A0AAN5DAJ8"/>